<dbReference type="InterPro" id="IPR023753">
    <property type="entry name" value="FAD/NAD-binding_dom"/>
</dbReference>
<keyword evidence="6 13" id="KW-0560">Oxidoreductase</keyword>
<dbReference type="InterPro" id="IPR036188">
    <property type="entry name" value="FAD/NAD-bd_sf"/>
</dbReference>
<dbReference type="Gene3D" id="3.50.50.100">
    <property type="match status" value="1"/>
</dbReference>
<dbReference type="InterPro" id="IPR045024">
    <property type="entry name" value="NDH-2"/>
</dbReference>
<organism evidence="13 14">
    <name type="scientific">Dimargaris verticillata</name>
    <dbReference type="NCBI Taxonomy" id="2761393"/>
    <lineage>
        <taxon>Eukaryota</taxon>
        <taxon>Fungi</taxon>
        <taxon>Fungi incertae sedis</taxon>
        <taxon>Zoopagomycota</taxon>
        <taxon>Kickxellomycotina</taxon>
        <taxon>Dimargaritomycetes</taxon>
        <taxon>Dimargaritales</taxon>
        <taxon>Dimargaritaceae</taxon>
        <taxon>Dimargaris</taxon>
    </lineage>
</organism>
<comment type="catalytic activity">
    <reaction evidence="9">
        <text>a ubiquinone + NADH + H(+) = a ubiquinol + NAD(+)</text>
        <dbReference type="Rhea" id="RHEA:23152"/>
        <dbReference type="Rhea" id="RHEA-COMP:9565"/>
        <dbReference type="Rhea" id="RHEA-COMP:9566"/>
        <dbReference type="ChEBI" id="CHEBI:15378"/>
        <dbReference type="ChEBI" id="CHEBI:16389"/>
        <dbReference type="ChEBI" id="CHEBI:17976"/>
        <dbReference type="ChEBI" id="CHEBI:57540"/>
        <dbReference type="ChEBI" id="CHEBI:57945"/>
    </reaction>
</comment>
<dbReference type="SUPFAM" id="SSF51905">
    <property type="entry name" value="FAD/NAD(P)-binding domain"/>
    <property type="match status" value="2"/>
</dbReference>
<evidence type="ECO:0000256" key="6">
    <source>
        <dbReference type="ARBA" id="ARBA00023002"/>
    </source>
</evidence>
<dbReference type="GO" id="GO:0005739">
    <property type="term" value="C:mitochondrion"/>
    <property type="evidence" value="ECO:0007669"/>
    <property type="project" value="UniProtKB-ARBA"/>
</dbReference>
<keyword evidence="3" id="KW-0285">Flavoprotein</keyword>
<sequence length="571" mass="63889">MASLRAWAAARAGVAQRTRAPLTRSVCDVKLSHYGRTRTLAALSTTAYLRQNDQSSASNDQSTKERPTPPPRSSRWRSVKYLIYATLAGGLSYGATKVYFSRHPQQQMEPDSSKQTLVILGTGWGATALLKGIDTSLYNVVVVSPRNYFMFTPLLPSCTVGTIEHRSIMEPIRYITRHKQRAVHFYEASCTHIDPEAKTITVEDLSEVKGDASKATLSYDYLVVAVGAESNTFGIKGVEEHACFLKEIWDAKKIRTKLMDCIESAAFPGQSSDEVERLLHMVVVGGGPTGVEYAGELHDFLAEDLVDWYPHLSDKIRLTLIEAQSTVLPMFSRQLIEYTESTFKSNKIDIMTNSMVKEVTDKYIVLQDANKEIRKIPYGLLVWATGNTQRAVVRNLIQSLSHEQTSKRGLLVDEFLRVKGGEGIWAIGDATFTKYAPLAQVANQQGFYLAKFFNRMAQIEERRTSDLAQAQTTDDSAEPDATDFVHAKADKLLQKLRPFRYTSQGSLAYIGADRAIADLPFLNTNISSSGFATYLFWKSAYINLLFNTRNQAMVTADWVKKTLFGRDISRE</sequence>
<dbReference type="InterPro" id="IPR054585">
    <property type="entry name" value="NDH2-like_C"/>
</dbReference>
<dbReference type="PANTHER" id="PTHR43706">
    <property type="entry name" value="NADH DEHYDROGENASE"/>
    <property type="match status" value="1"/>
</dbReference>
<feature type="compositionally biased region" description="Low complexity" evidence="10">
    <location>
        <begin position="51"/>
        <end position="61"/>
    </location>
</feature>
<evidence type="ECO:0000256" key="8">
    <source>
        <dbReference type="ARBA" id="ARBA00047599"/>
    </source>
</evidence>
<dbReference type="PRINTS" id="PR00368">
    <property type="entry name" value="FADPNR"/>
</dbReference>
<keyword evidence="7" id="KW-0520">NAD</keyword>
<evidence type="ECO:0000256" key="3">
    <source>
        <dbReference type="ARBA" id="ARBA00022630"/>
    </source>
</evidence>
<accession>A0A9W8EEG8</accession>
<evidence type="ECO:0000259" key="12">
    <source>
        <dbReference type="Pfam" id="PF22366"/>
    </source>
</evidence>
<dbReference type="Proteomes" id="UP001151582">
    <property type="component" value="Unassembled WGS sequence"/>
</dbReference>
<feature type="domain" description="External alternative NADH-ubiquinone oxidoreductase-like C-terminal" evidence="12">
    <location>
        <begin position="504"/>
        <end position="567"/>
    </location>
</feature>
<evidence type="ECO:0000256" key="2">
    <source>
        <dbReference type="ARBA" id="ARBA00012637"/>
    </source>
</evidence>
<feature type="region of interest" description="Disordered" evidence="10">
    <location>
        <begin position="51"/>
        <end position="74"/>
    </location>
</feature>
<keyword evidence="5" id="KW-0809">Transit peptide</keyword>
<dbReference type="AlphaFoldDB" id="A0A9W8EEG8"/>
<evidence type="ECO:0000256" key="5">
    <source>
        <dbReference type="ARBA" id="ARBA00022946"/>
    </source>
</evidence>
<protein>
    <recommendedName>
        <fullName evidence="2">NADH:ubiquinone reductase (non-electrogenic)</fullName>
        <ecNumber evidence="2">1.6.5.9</ecNumber>
    </recommendedName>
</protein>
<comment type="catalytic activity">
    <reaction evidence="8">
        <text>a quinone + NADH + H(+) = a quinol + NAD(+)</text>
        <dbReference type="Rhea" id="RHEA:46160"/>
        <dbReference type="ChEBI" id="CHEBI:15378"/>
        <dbReference type="ChEBI" id="CHEBI:24646"/>
        <dbReference type="ChEBI" id="CHEBI:57540"/>
        <dbReference type="ChEBI" id="CHEBI:57945"/>
        <dbReference type="ChEBI" id="CHEBI:132124"/>
        <dbReference type="EC" id="1.6.5.9"/>
    </reaction>
</comment>
<evidence type="ECO:0000256" key="10">
    <source>
        <dbReference type="SAM" id="MobiDB-lite"/>
    </source>
</evidence>
<keyword evidence="4" id="KW-0274">FAD</keyword>
<name>A0A9W8EEG8_9FUNG</name>
<comment type="caution">
    <text evidence="13">The sequence shown here is derived from an EMBL/GenBank/DDBJ whole genome shotgun (WGS) entry which is preliminary data.</text>
</comment>
<keyword evidence="14" id="KW-1185">Reference proteome</keyword>
<evidence type="ECO:0000256" key="4">
    <source>
        <dbReference type="ARBA" id="ARBA00022827"/>
    </source>
</evidence>
<dbReference type="OrthoDB" id="3244603at2759"/>
<dbReference type="Pfam" id="PF22366">
    <property type="entry name" value="NDH2_C"/>
    <property type="match status" value="1"/>
</dbReference>
<proteinExistence type="inferred from homology"/>
<evidence type="ECO:0000256" key="9">
    <source>
        <dbReference type="ARBA" id="ARBA00049010"/>
    </source>
</evidence>
<dbReference type="EMBL" id="JANBQB010000020">
    <property type="protein sequence ID" value="KAJ1984405.1"/>
    <property type="molecule type" value="Genomic_DNA"/>
</dbReference>
<comment type="similarity">
    <text evidence="1">Belongs to the NADH dehydrogenase family.</text>
</comment>
<reference evidence="13" key="1">
    <citation type="submission" date="2022-07" db="EMBL/GenBank/DDBJ databases">
        <title>Phylogenomic reconstructions and comparative analyses of Kickxellomycotina fungi.</title>
        <authorList>
            <person name="Reynolds N.K."/>
            <person name="Stajich J.E."/>
            <person name="Barry K."/>
            <person name="Grigoriev I.V."/>
            <person name="Crous P."/>
            <person name="Smith M.E."/>
        </authorList>
    </citation>
    <scope>NUCLEOTIDE SEQUENCE</scope>
    <source>
        <strain evidence="13">RSA 567</strain>
    </source>
</reference>
<evidence type="ECO:0000256" key="7">
    <source>
        <dbReference type="ARBA" id="ARBA00023027"/>
    </source>
</evidence>
<evidence type="ECO:0000313" key="14">
    <source>
        <dbReference type="Proteomes" id="UP001151582"/>
    </source>
</evidence>
<dbReference type="EC" id="1.6.5.9" evidence="2"/>
<evidence type="ECO:0000256" key="1">
    <source>
        <dbReference type="ARBA" id="ARBA00005272"/>
    </source>
</evidence>
<feature type="domain" description="FAD/NAD(P)-binding" evidence="11">
    <location>
        <begin position="117"/>
        <end position="446"/>
    </location>
</feature>
<dbReference type="GO" id="GO:0050136">
    <property type="term" value="F:NADH dehydrogenase (quinone) (non-electrogenic) activity"/>
    <property type="evidence" value="ECO:0007669"/>
    <property type="project" value="UniProtKB-EC"/>
</dbReference>
<dbReference type="PANTHER" id="PTHR43706:SF47">
    <property type="entry name" value="EXTERNAL NADH-UBIQUINONE OXIDOREDUCTASE 1, MITOCHONDRIAL-RELATED"/>
    <property type="match status" value="1"/>
</dbReference>
<gene>
    <name evidence="13" type="primary">NDE1_2</name>
    <name evidence="13" type="ORF">H4R34_000668</name>
</gene>
<dbReference type="Pfam" id="PF07992">
    <property type="entry name" value="Pyr_redox_2"/>
    <property type="match status" value="1"/>
</dbReference>
<evidence type="ECO:0000313" key="13">
    <source>
        <dbReference type="EMBL" id="KAJ1984405.1"/>
    </source>
</evidence>
<evidence type="ECO:0000259" key="11">
    <source>
        <dbReference type="Pfam" id="PF07992"/>
    </source>
</evidence>